<evidence type="ECO:0000313" key="3">
    <source>
        <dbReference type="Proteomes" id="UP001338582"/>
    </source>
</evidence>
<proteinExistence type="predicted"/>
<keyword evidence="3" id="KW-1185">Reference proteome</keyword>
<dbReference type="EMBL" id="CP138898">
    <property type="protein sequence ID" value="WPK27174.1"/>
    <property type="molecule type" value="Genomic_DNA"/>
</dbReference>
<dbReference type="GeneID" id="88175609"/>
<accession>A0AAX4HFE8</accession>
<reference evidence="2 3" key="1">
    <citation type="submission" date="2023-10" db="EMBL/GenBank/DDBJ databases">
        <title>Draft Genome Sequence of Candida saopaulonensis from a very Premature Infant with Sepsis.</title>
        <authorList>
            <person name="Ning Y."/>
            <person name="Dai R."/>
            <person name="Xiao M."/>
            <person name="Xu Y."/>
            <person name="Yan Q."/>
            <person name="Zhang L."/>
        </authorList>
    </citation>
    <scope>NUCLEOTIDE SEQUENCE [LARGE SCALE GENOMIC DNA]</scope>
    <source>
        <strain evidence="2 3">19XY460</strain>
    </source>
</reference>
<dbReference type="KEGG" id="asau:88175609"/>
<feature type="region of interest" description="Disordered" evidence="1">
    <location>
        <begin position="73"/>
        <end position="109"/>
    </location>
</feature>
<evidence type="ECO:0000256" key="1">
    <source>
        <dbReference type="SAM" id="MobiDB-lite"/>
    </source>
</evidence>
<sequence length="266" mass="29542">MTSPSNDVSIKRKRGRPPKKQPLEVYESFTSQFQMSMTPAISGVEFNSQSMIQIGEPNCDTPTMEVFSKWTAPKKRNQSVARRRSKDSFVMDVYQSPGSQSSLDSPKMIQRGSTSSLKALHIPIQNSNFYSKEISSFNFPHNNCSDALVYSGECPLATPCSVEFACNKSPLEKEQPRLGSYQSEVDAYWQSCQRSIIDDHEVIGHPQLVPTSPLQLNDFHVMKCPGSGQSELADPDFLSFNLVVDHKGMAALSFGGSTQADFYSCL</sequence>
<protein>
    <submittedName>
        <fullName evidence="2">Uncharacterized protein</fullName>
    </submittedName>
</protein>
<dbReference type="AlphaFoldDB" id="A0AAX4HFE8"/>
<feature type="region of interest" description="Disordered" evidence="1">
    <location>
        <begin position="1"/>
        <end position="23"/>
    </location>
</feature>
<name>A0AAX4HFE8_9ASCO</name>
<organism evidence="2 3">
    <name type="scientific">Australozyma saopauloensis</name>
    <dbReference type="NCBI Taxonomy" id="291208"/>
    <lineage>
        <taxon>Eukaryota</taxon>
        <taxon>Fungi</taxon>
        <taxon>Dikarya</taxon>
        <taxon>Ascomycota</taxon>
        <taxon>Saccharomycotina</taxon>
        <taxon>Pichiomycetes</taxon>
        <taxon>Metschnikowiaceae</taxon>
        <taxon>Australozyma</taxon>
    </lineage>
</organism>
<dbReference type="RefSeq" id="XP_062879552.1">
    <property type="nucleotide sequence ID" value="XM_063023482.1"/>
</dbReference>
<feature type="compositionally biased region" description="Basic residues" evidence="1">
    <location>
        <begin position="73"/>
        <end position="85"/>
    </location>
</feature>
<gene>
    <name evidence="2" type="ORF">PUMCH_004549</name>
</gene>
<dbReference type="Proteomes" id="UP001338582">
    <property type="component" value="Chromosome 5"/>
</dbReference>
<evidence type="ECO:0000313" key="2">
    <source>
        <dbReference type="EMBL" id="WPK27174.1"/>
    </source>
</evidence>